<reference evidence="4 5" key="1">
    <citation type="journal article" date="2022" name="Front. Cell. Infect. Microbiol.">
        <title>The Genomes of Two Strains of Taenia crassiceps the Animal Model for the Study of Human Cysticercosis.</title>
        <authorList>
            <person name="Bobes R.J."/>
            <person name="Estrada K."/>
            <person name="Rios-Valencia D.G."/>
            <person name="Calderon-Gallegos A."/>
            <person name="de la Torre P."/>
            <person name="Carrero J.C."/>
            <person name="Sanchez-Flores A."/>
            <person name="Laclette J.P."/>
        </authorList>
    </citation>
    <scope>NUCLEOTIDE SEQUENCE [LARGE SCALE GENOMIC DNA]</scope>
    <source>
        <strain evidence="4">WFUcys</strain>
    </source>
</reference>
<evidence type="ECO:0000259" key="3">
    <source>
        <dbReference type="PROSITE" id="PS50021"/>
    </source>
</evidence>
<evidence type="ECO:0000313" key="5">
    <source>
        <dbReference type="Proteomes" id="UP001651158"/>
    </source>
</evidence>
<feature type="domain" description="Calponin-homology (CH)" evidence="3">
    <location>
        <begin position="10"/>
        <end position="117"/>
    </location>
</feature>
<evidence type="ECO:0000256" key="1">
    <source>
        <dbReference type="SAM" id="Coils"/>
    </source>
</evidence>
<dbReference type="Pfam" id="PF00307">
    <property type="entry name" value="CH"/>
    <property type="match status" value="1"/>
</dbReference>
<protein>
    <submittedName>
        <fullName evidence="4">Dixin</fullName>
    </submittedName>
</protein>
<dbReference type="SUPFAM" id="SSF47576">
    <property type="entry name" value="Calponin-homology domain, CH-domain"/>
    <property type="match status" value="1"/>
</dbReference>
<dbReference type="SMART" id="SM00033">
    <property type="entry name" value="CH"/>
    <property type="match status" value="1"/>
</dbReference>
<dbReference type="InterPro" id="IPR036872">
    <property type="entry name" value="CH_dom_sf"/>
</dbReference>
<proteinExistence type="predicted"/>
<feature type="coiled-coil region" evidence="1">
    <location>
        <begin position="528"/>
        <end position="562"/>
    </location>
</feature>
<dbReference type="Gene3D" id="1.10.418.10">
    <property type="entry name" value="Calponin-like domain"/>
    <property type="match status" value="1"/>
</dbReference>
<feature type="region of interest" description="Disordered" evidence="2">
    <location>
        <begin position="380"/>
        <end position="412"/>
    </location>
</feature>
<name>A0ABR4Q8W2_9CEST</name>
<keyword evidence="1" id="KW-0175">Coiled coil</keyword>
<dbReference type="EMBL" id="JAKROA010000007">
    <property type="protein sequence ID" value="KAL5105924.1"/>
    <property type="molecule type" value="Genomic_DNA"/>
</dbReference>
<evidence type="ECO:0000256" key="2">
    <source>
        <dbReference type="SAM" id="MobiDB-lite"/>
    </source>
</evidence>
<feature type="compositionally biased region" description="Low complexity" evidence="2">
    <location>
        <begin position="205"/>
        <end position="222"/>
    </location>
</feature>
<gene>
    <name evidence="4" type="ORF">TcWFU_008701</name>
</gene>
<sequence length="607" mass="67816">MAQAKPTAESARERAYLSWINSKISAVCPGMLLRSLDAEGMRNGTALAELIDAASASRINIKSPCTTEAEKIANIREILQRLRELNVSVSTIQPEDIVHGNKNSIMRLLLAISASFMPSHIHDVKHEIRDRHAAFGGQRVWTYRTQYSPQRSLATPKTTPHHATNVGSEAALAQNRLFPSTYRLQPITIHRLVPAVRPPLLHVTTAPVQQQAQQKSSKTNTTSLARRISSHIYNRNVDKDKQVYQQQQLQQKNQDHQSKLRSLENLVLKEEQPKPIRASKSLNALHGRTFVSKLVIPHLRNVRSISLMTRGEEVYEYSLRDRRLHSIPQAGPDSGETSSDLINRLVTQWSKCRGFKWSRLGETGRPSLWDRIAELMSRQRTALSTNSSSQQKSSTTRKTRGSTDGYVNHGFSDSPSITTTQIRKIAPPLTQIAKFRFDLAGVKSELMQLQEMLAANAPAESGITQTSSDYTLSGAQADENLKNGYVQRQRNNSIGDETFSRSSPTTIESLHRLLKVRTEAMDACLVDNAELRQAVGKLTTSLKQLQTENENLRQRIAGNSTTIVSTNGPRTWSFSSESIPNTPCSPLDTVQQTNFRLENGQPYSNLS</sequence>
<feature type="compositionally biased region" description="Low complexity" evidence="2">
    <location>
        <begin position="384"/>
        <end position="394"/>
    </location>
</feature>
<dbReference type="Proteomes" id="UP001651158">
    <property type="component" value="Unassembled WGS sequence"/>
</dbReference>
<feature type="region of interest" description="Disordered" evidence="2">
    <location>
        <begin position="205"/>
        <end position="224"/>
    </location>
</feature>
<dbReference type="PROSITE" id="PS50021">
    <property type="entry name" value="CH"/>
    <property type="match status" value="1"/>
</dbReference>
<evidence type="ECO:0000313" key="4">
    <source>
        <dbReference type="EMBL" id="KAL5105924.1"/>
    </source>
</evidence>
<dbReference type="InterPro" id="IPR001715">
    <property type="entry name" value="CH_dom"/>
</dbReference>
<accession>A0ABR4Q8W2</accession>
<feature type="region of interest" description="Disordered" evidence="2">
    <location>
        <begin position="562"/>
        <end position="589"/>
    </location>
</feature>
<keyword evidence="5" id="KW-1185">Reference proteome</keyword>
<comment type="caution">
    <text evidence="4">The sequence shown here is derived from an EMBL/GenBank/DDBJ whole genome shotgun (WGS) entry which is preliminary data.</text>
</comment>
<organism evidence="4 5">
    <name type="scientific">Taenia crassiceps</name>
    <dbReference type="NCBI Taxonomy" id="6207"/>
    <lineage>
        <taxon>Eukaryota</taxon>
        <taxon>Metazoa</taxon>
        <taxon>Spiralia</taxon>
        <taxon>Lophotrochozoa</taxon>
        <taxon>Platyhelminthes</taxon>
        <taxon>Cestoda</taxon>
        <taxon>Eucestoda</taxon>
        <taxon>Cyclophyllidea</taxon>
        <taxon>Taeniidae</taxon>
        <taxon>Taenia</taxon>
    </lineage>
</organism>